<name>A0A174ZFU4_9FIRM</name>
<protein>
    <submittedName>
        <fullName evidence="10">sn-glycerol-3-phosphate transport system permease protein ugpA</fullName>
    </submittedName>
</protein>
<gene>
    <name evidence="10" type="primary">ugpA_1</name>
    <name evidence="10" type="ORF">ERS852540_01248</name>
</gene>
<feature type="transmembrane region" description="Helical" evidence="8">
    <location>
        <begin position="303"/>
        <end position="321"/>
    </location>
</feature>
<feature type="region of interest" description="Disordered" evidence="7">
    <location>
        <begin position="1"/>
        <end position="78"/>
    </location>
</feature>
<dbReference type="InterPro" id="IPR000515">
    <property type="entry name" value="MetI-like"/>
</dbReference>
<proteinExistence type="predicted"/>
<keyword evidence="6 8" id="KW-0472">Membrane</keyword>
<dbReference type="InterPro" id="IPR035906">
    <property type="entry name" value="MetI-like_sf"/>
</dbReference>
<dbReference type="GO" id="GO:0055085">
    <property type="term" value="P:transmembrane transport"/>
    <property type="evidence" value="ECO:0007669"/>
    <property type="project" value="InterPro"/>
</dbReference>
<evidence type="ECO:0000256" key="2">
    <source>
        <dbReference type="ARBA" id="ARBA00022448"/>
    </source>
</evidence>
<dbReference type="AlphaFoldDB" id="A0A174ZFU4"/>
<dbReference type="Gene3D" id="1.10.3720.10">
    <property type="entry name" value="MetI-like"/>
    <property type="match status" value="1"/>
</dbReference>
<feature type="transmembrane region" description="Helical" evidence="8">
    <location>
        <begin position="235"/>
        <end position="252"/>
    </location>
</feature>
<dbReference type="PROSITE" id="PS50928">
    <property type="entry name" value="ABC_TM1"/>
    <property type="match status" value="1"/>
</dbReference>
<reference evidence="10 11" key="1">
    <citation type="submission" date="2015-09" db="EMBL/GenBank/DDBJ databases">
        <authorList>
            <consortium name="Pathogen Informatics"/>
        </authorList>
    </citation>
    <scope>NUCLEOTIDE SEQUENCE [LARGE SCALE GENOMIC DNA]</scope>
    <source>
        <strain evidence="10 11">2789STDY5834928</strain>
    </source>
</reference>
<dbReference type="PANTHER" id="PTHR43227:SF3">
    <property type="entry name" value="BINDING-PROTEIN-DEPENDENT TRANSPORT SYSTEMS INNER MEMBRANE COMPONENT"/>
    <property type="match status" value="1"/>
</dbReference>
<keyword evidence="4 8" id="KW-0812">Transmembrane</keyword>
<comment type="subcellular location">
    <subcellularLocation>
        <location evidence="1">Cell membrane</location>
        <topology evidence="1">Multi-pass membrane protein</topology>
    </subcellularLocation>
</comment>
<feature type="transmembrane region" description="Helical" evidence="8">
    <location>
        <begin position="202"/>
        <end position="223"/>
    </location>
</feature>
<organism evidence="10 11">
    <name type="scientific">[Eubacterium] siraeum</name>
    <dbReference type="NCBI Taxonomy" id="39492"/>
    <lineage>
        <taxon>Bacteria</taxon>
        <taxon>Bacillati</taxon>
        <taxon>Bacillota</taxon>
        <taxon>Clostridia</taxon>
        <taxon>Eubacteriales</taxon>
        <taxon>Oscillospiraceae</taxon>
        <taxon>Oscillospiraceae incertae sedis</taxon>
    </lineage>
</organism>
<dbReference type="OrthoDB" id="367897at2"/>
<keyword evidence="2" id="KW-0813">Transport</keyword>
<evidence type="ECO:0000259" key="9">
    <source>
        <dbReference type="PROSITE" id="PS50928"/>
    </source>
</evidence>
<dbReference type="GO" id="GO:0005886">
    <property type="term" value="C:plasma membrane"/>
    <property type="evidence" value="ECO:0007669"/>
    <property type="project" value="UniProtKB-SubCell"/>
</dbReference>
<evidence type="ECO:0000256" key="4">
    <source>
        <dbReference type="ARBA" id="ARBA00022692"/>
    </source>
</evidence>
<dbReference type="PANTHER" id="PTHR43227">
    <property type="entry name" value="BLL4140 PROTEIN"/>
    <property type="match status" value="1"/>
</dbReference>
<feature type="transmembrane region" description="Helical" evidence="8">
    <location>
        <begin position="342"/>
        <end position="364"/>
    </location>
</feature>
<evidence type="ECO:0000256" key="6">
    <source>
        <dbReference type="ARBA" id="ARBA00023136"/>
    </source>
</evidence>
<keyword evidence="3" id="KW-1003">Cell membrane</keyword>
<keyword evidence="5 8" id="KW-1133">Transmembrane helix</keyword>
<evidence type="ECO:0000313" key="11">
    <source>
        <dbReference type="Proteomes" id="UP000095662"/>
    </source>
</evidence>
<dbReference type="EMBL" id="CZBY01000008">
    <property type="protein sequence ID" value="CUQ86185.1"/>
    <property type="molecule type" value="Genomic_DNA"/>
</dbReference>
<evidence type="ECO:0000256" key="5">
    <source>
        <dbReference type="ARBA" id="ARBA00022989"/>
    </source>
</evidence>
<dbReference type="Proteomes" id="UP000095662">
    <property type="component" value="Unassembled WGS sequence"/>
</dbReference>
<sequence>MNNSNFNPNEEIEAMKTTDAAETPVDDTPAADKAVAAETAAEATASEPDVKQETVEETASEPADKADDADEAPASVANKSAHMTAAAAALNVEDEEVDIRRRQPRVQKEIKKSRISYEKKKGLYGYGFIAIWIIGVIYMFIVPIFKSAWYSMCYTELVTTADQAAQRGMTSAGIYTEWNNFGNYEEALFKNQDYLPKLTESLGAMVPQVIVVMIFSLFIALLLNQKFRGRTFARAVFFLPVLVATGPVLAVIKGDISTNGISSGEQFSALFQTDLVDELLQFLGIYNLNQQLTTTIQTITSDIFNLLWSAGIQILIFLAALQQIPVSAKEAASMEGATGWEFFWKITFPMISPMILANLIYTVIDTFIDSENPVMSIVLAQSRGLRYGLSAAMAWIYFLIVAVALAIIVAIVSKFVFYEND</sequence>
<feature type="compositionally biased region" description="Low complexity" evidence="7">
    <location>
        <begin position="26"/>
        <end position="47"/>
    </location>
</feature>
<feature type="transmembrane region" description="Helical" evidence="8">
    <location>
        <begin position="123"/>
        <end position="145"/>
    </location>
</feature>
<feature type="transmembrane region" description="Helical" evidence="8">
    <location>
        <begin position="394"/>
        <end position="417"/>
    </location>
</feature>
<evidence type="ECO:0000256" key="1">
    <source>
        <dbReference type="ARBA" id="ARBA00004651"/>
    </source>
</evidence>
<dbReference type="CDD" id="cd06261">
    <property type="entry name" value="TM_PBP2"/>
    <property type="match status" value="1"/>
</dbReference>
<dbReference type="STRING" id="39492.ERS852540_01248"/>
<feature type="domain" description="ABC transmembrane type-1" evidence="9">
    <location>
        <begin position="198"/>
        <end position="418"/>
    </location>
</feature>
<evidence type="ECO:0000313" key="10">
    <source>
        <dbReference type="EMBL" id="CUQ86185.1"/>
    </source>
</evidence>
<evidence type="ECO:0000256" key="8">
    <source>
        <dbReference type="SAM" id="Phobius"/>
    </source>
</evidence>
<evidence type="ECO:0000256" key="3">
    <source>
        <dbReference type="ARBA" id="ARBA00022475"/>
    </source>
</evidence>
<dbReference type="InterPro" id="IPR050809">
    <property type="entry name" value="UgpAE/MalFG_permease"/>
</dbReference>
<evidence type="ECO:0000256" key="7">
    <source>
        <dbReference type="SAM" id="MobiDB-lite"/>
    </source>
</evidence>
<dbReference type="SUPFAM" id="SSF161098">
    <property type="entry name" value="MetI-like"/>
    <property type="match status" value="1"/>
</dbReference>
<accession>A0A174ZFU4</accession>